<dbReference type="EMBL" id="MVIJ01000050">
    <property type="protein sequence ID" value="ORB70289.1"/>
    <property type="molecule type" value="Genomic_DNA"/>
</dbReference>
<evidence type="ECO:0000313" key="2">
    <source>
        <dbReference type="EMBL" id="ORB70289.1"/>
    </source>
</evidence>
<dbReference type="Proteomes" id="UP000192601">
    <property type="component" value="Unassembled WGS sequence"/>
</dbReference>
<dbReference type="STRING" id="1783.BST44_23790"/>
<evidence type="ECO:0000256" key="1">
    <source>
        <dbReference type="SAM" id="MobiDB-lite"/>
    </source>
</evidence>
<proteinExistence type="predicted"/>
<dbReference type="AlphaFoldDB" id="A0A1X0K564"/>
<comment type="caution">
    <text evidence="2">The sequence shown here is derived from an EMBL/GenBank/DDBJ whole genome shotgun (WGS) entry which is preliminary data.</text>
</comment>
<dbReference type="RefSeq" id="WP_014379561.1">
    <property type="nucleotide sequence ID" value="NZ_MVIJ01000050.1"/>
</dbReference>
<evidence type="ECO:0000313" key="3">
    <source>
        <dbReference type="Proteomes" id="UP000192601"/>
    </source>
</evidence>
<keyword evidence="3" id="KW-1185">Reference proteome</keyword>
<protein>
    <submittedName>
        <fullName evidence="2">Flavin reductase</fullName>
    </submittedName>
</protein>
<sequence>MRLRAATNTIAALKIHRLHLKPGIAPQVLRGSEFRRLEVAVSTKVASGPLGRSDQITGARRLPCEGTSAKTLTTR</sequence>
<organism evidence="2 3">
    <name type="scientific">Mycobacterium scrofulaceum</name>
    <dbReference type="NCBI Taxonomy" id="1783"/>
    <lineage>
        <taxon>Bacteria</taxon>
        <taxon>Bacillati</taxon>
        <taxon>Actinomycetota</taxon>
        <taxon>Actinomycetes</taxon>
        <taxon>Mycobacteriales</taxon>
        <taxon>Mycobacteriaceae</taxon>
        <taxon>Mycobacterium</taxon>
    </lineage>
</organism>
<gene>
    <name evidence="2" type="ORF">BST44_23790</name>
</gene>
<accession>A0A1X0K564</accession>
<reference evidence="2 3" key="1">
    <citation type="submission" date="2017-02" db="EMBL/GenBank/DDBJ databases">
        <title>The new phylogeny of genus Mycobacterium.</title>
        <authorList>
            <person name="Tortoli E."/>
            <person name="Trovato A."/>
            <person name="Cirillo D.M."/>
        </authorList>
    </citation>
    <scope>NUCLEOTIDE SEQUENCE [LARGE SCALE GENOMIC DNA]</scope>
    <source>
        <strain evidence="2 3">DSM 43992</strain>
    </source>
</reference>
<dbReference type="OrthoDB" id="4741121at2"/>
<feature type="region of interest" description="Disordered" evidence="1">
    <location>
        <begin position="48"/>
        <end position="75"/>
    </location>
</feature>
<name>A0A1X0K564_MYCSC</name>